<evidence type="ECO:0000313" key="8">
    <source>
        <dbReference type="EMBL" id="ACV79073.1"/>
    </source>
</evidence>
<sequence length="257" mass="27041">MAHRTGSTVSRLADRLRDAAARHGCDGPVAIPLAALATGILLLGAPPTLRTTFLHRLSDRAHTRDARAIWRAAAADYPYLSGNLDPLIGWLTSEPPDHQMKALAECFGALTLFDLKGAAESPGVGGDLLGPVYSELRGDRSRQRTGAFYTPPDLSALLAAMTGPRPGDRVFEPACGTGGMVLAAVRSMRERDLDPNSCTWTLNDLDPVAVALASVNMAAHGVRTVHLRCGDALAQQSAADGRDGLSDAWAASHADAT</sequence>
<keyword evidence="2 8" id="KW-0489">Methyltransferase</keyword>
<name>C8X8L8_NAKMY</name>
<dbReference type="Proteomes" id="UP000002218">
    <property type="component" value="Chromosome"/>
</dbReference>
<dbReference type="GO" id="GO:0009007">
    <property type="term" value="F:site-specific DNA-methyltransferase (adenine-specific) activity"/>
    <property type="evidence" value="ECO:0007669"/>
    <property type="project" value="UniProtKB-EC"/>
</dbReference>
<dbReference type="Gene3D" id="3.40.50.150">
    <property type="entry name" value="Vaccinia Virus protein VP39"/>
    <property type="match status" value="1"/>
</dbReference>
<comment type="catalytic activity">
    <reaction evidence="6">
        <text>a 2'-deoxyadenosine in DNA + S-adenosyl-L-methionine = an N(6)-methyl-2'-deoxyadenosine in DNA + S-adenosyl-L-homocysteine + H(+)</text>
        <dbReference type="Rhea" id="RHEA:15197"/>
        <dbReference type="Rhea" id="RHEA-COMP:12418"/>
        <dbReference type="Rhea" id="RHEA-COMP:12419"/>
        <dbReference type="ChEBI" id="CHEBI:15378"/>
        <dbReference type="ChEBI" id="CHEBI:57856"/>
        <dbReference type="ChEBI" id="CHEBI:59789"/>
        <dbReference type="ChEBI" id="CHEBI:90615"/>
        <dbReference type="ChEBI" id="CHEBI:90616"/>
        <dbReference type="EC" id="2.1.1.72"/>
    </reaction>
</comment>
<evidence type="ECO:0000256" key="5">
    <source>
        <dbReference type="ARBA" id="ARBA00022747"/>
    </source>
</evidence>
<dbReference type="GO" id="GO:0008170">
    <property type="term" value="F:N-methyltransferase activity"/>
    <property type="evidence" value="ECO:0007669"/>
    <property type="project" value="InterPro"/>
</dbReference>
<reference evidence="8 9" key="2">
    <citation type="journal article" date="2010" name="Stand. Genomic Sci.">
        <title>Complete genome sequence of Nakamurella multipartita type strain (Y-104).</title>
        <authorList>
            <person name="Tice H."/>
            <person name="Mayilraj S."/>
            <person name="Sims D."/>
            <person name="Lapidus A."/>
            <person name="Nolan M."/>
            <person name="Lucas S."/>
            <person name="Glavina Del Rio T."/>
            <person name="Copeland A."/>
            <person name="Cheng J.F."/>
            <person name="Meincke L."/>
            <person name="Bruce D."/>
            <person name="Goodwin L."/>
            <person name="Pitluck S."/>
            <person name="Ivanova N."/>
            <person name="Mavromatis K."/>
            <person name="Ovchinnikova G."/>
            <person name="Pati A."/>
            <person name="Chen A."/>
            <person name="Palaniappan K."/>
            <person name="Land M."/>
            <person name="Hauser L."/>
            <person name="Chang Y.J."/>
            <person name="Jeffries C.D."/>
            <person name="Detter J.C."/>
            <person name="Brettin T."/>
            <person name="Rohde M."/>
            <person name="Goker M."/>
            <person name="Bristow J."/>
            <person name="Eisen J.A."/>
            <person name="Markowitz V."/>
            <person name="Hugenholtz P."/>
            <person name="Kyrpides N.C."/>
            <person name="Klenk H.P."/>
            <person name="Chen F."/>
        </authorList>
    </citation>
    <scope>NUCLEOTIDE SEQUENCE [LARGE SCALE GENOMIC DNA]</scope>
    <source>
        <strain evidence="9">ATCC 700099 / DSM 44233 / CIP 104796 / JCM 9543 / NBRC 105858 / Y-104</strain>
    </source>
</reference>
<dbReference type="GO" id="GO:0032259">
    <property type="term" value="P:methylation"/>
    <property type="evidence" value="ECO:0007669"/>
    <property type="project" value="UniProtKB-KW"/>
</dbReference>
<evidence type="ECO:0000259" key="7">
    <source>
        <dbReference type="Pfam" id="PF02384"/>
    </source>
</evidence>
<dbReference type="OrthoDB" id="9784823at2"/>
<dbReference type="GO" id="GO:0003677">
    <property type="term" value="F:DNA binding"/>
    <property type="evidence" value="ECO:0007669"/>
    <property type="project" value="InterPro"/>
</dbReference>
<evidence type="ECO:0000256" key="4">
    <source>
        <dbReference type="ARBA" id="ARBA00022691"/>
    </source>
</evidence>
<evidence type="ECO:0000313" key="9">
    <source>
        <dbReference type="Proteomes" id="UP000002218"/>
    </source>
</evidence>
<gene>
    <name evidence="8" type="ordered locus">Namu_2727</name>
</gene>
<accession>C8X8L8</accession>
<dbReference type="STRING" id="479431.Namu_2727"/>
<evidence type="ECO:0000256" key="2">
    <source>
        <dbReference type="ARBA" id="ARBA00022603"/>
    </source>
</evidence>
<dbReference type="Pfam" id="PF02384">
    <property type="entry name" value="N6_Mtase"/>
    <property type="match status" value="1"/>
</dbReference>
<protein>
    <recommendedName>
        <fullName evidence="1">site-specific DNA-methyltransferase (adenine-specific)</fullName>
        <ecNumber evidence="1">2.1.1.72</ecNumber>
    </recommendedName>
</protein>
<organism evidence="8 9">
    <name type="scientific">Nakamurella multipartita (strain ATCC 700099 / DSM 44233 / CIP 104796 / JCM 9543 / NBRC 105858 / Y-104)</name>
    <name type="common">Microsphaera multipartita</name>
    <dbReference type="NCBI Taxonomy" id="479431"/>
    <lineage>
        <taxon>Bacteria</taxon>
        <taxon>Bacillati</taxon>
        <taxon>Actinomycetota</taxon>
        <taxon>Actinomycetes</taxon>
        <taxon>Nakamurellales</taxon>
        <taxon>Nakamurellaceae</taxon>
        <taxon>Nakamurella</taxon>
    </lineage>
</organism>
<proteinExistence type="predicted"/>
<dbReference type="RefSeq" id="WP_015747952.1">
    <property type="nucleotide sequence ID" value="NC_013235.1"/>
</dbReference>
<dbReference type="eggNOG" id="COG0286">
    <property type="taxonomic scope" value="Bacteria"/>
</dbReference>
<dbReference type="KEGG" id="nml:Namu_2727"/>
<reference evidence="9" key="1">
    <citation type="submission" date="2009-09" db="EMBL/GenBank/DDBJ databases">
        <title>The complete genome of Nakamurella multipartita DSM 44233.</title>
        <authorList>
            <consortium name="US DOE Joint Genome Institute (JGI-PGF)"/>
            <person name="Lucas S."/>
            <person name="Copeland A."/>
            <person name="Lapidus A."/>
            <person name="Glavina del Rio T."/>
            <person name="Dalin E."/>
            <person name="Tice H."/>
            <person name="Bruce D."/>
            <person name="Goodwin L."/>
            <person name="Pitluck S."/>
            <person name="Kyrpides N."/>
            <person name="Mavromatis K."/>
            <person name="Ivanova N."/>
            <person name="Ovchinnikova G."/>
            <person name="Sims D."/>
            <person name="Meincke L."/>
            <person name="Brettin T."/>
            <person name="Detter J.C."/>
            <person name="Han C."/>
            <person name="Larimer F."/>
            <person name="Land M."/>
            <person name="Hauser L."/>
            <person name="Markowitz V."/>
            <person name="Cheng J.-F."/>
            <person name="Hugenholtz P."/>
            <person name="Woyke T."/>
            <person name="Wu D."/>
            <person name="Klenk H.-P."/>
            <person name="Eisen J.A."/>
        </authorList>
    </citation>
    <scope>NUCLEOTIDE SEQUENCE [LARGE SCALE GENOMIC DNA]</scope>
    <source>
        <strain evidence="9">ATCC 700099 / DSM 44233 / CIP 104796 / JCM 9543 / NBRC 105858 / Y-104</strain>
    </source>
</reference>
<dbReference type="InParanoid" id="C8X8L8"/>
<keyword evidence="3 8" id="KW-0808">Transferase</keyword>
<dbReference type="PRINTS" id="PR00507">
    <property type="entry name" value="N12N6MTFRASE"/>
</dbReference>
<evidence type="ECO:0000256" key="1">
    <source>
        <dbReference type="ARBA" id="ARBA00011900"/>
    </source>
</evidence>
<keyword evidence="4" id="KW-0949">S-adenosyl-L-methionine</keyword>
<dbReference type="InterPro" id="IPR051537">
    <property type="entry name" value="DNA_Adenine_Mtase"/>
</dbReference>
<dbReference type="PANTHER" id="PTHR42933:SF3">
    <property type="entry name" value="TYPE I RESTRICTION ENZYME MJAVIII METHYLASE SUBUNIT"/>
    <property type="match status" value="1"/>
</dbReference>
<evidence type="ECO:0000256" key="6">
    <source>
        <dbReference type="ARBA" id="ARBA00047942"/>
    </source>
</evidence>
<dbReference type="SUPFAM" id="SSF53335">
    <property type="entry name" value="S-adenosyl-L-methionine-dependent methyltransferases"/>
    <property type="match status" value="1"/>
</dbReference>
<dbReference type="HOGENOM" id="CLU_1102442_0_0_11"/>
<dbReference type="EMBL" id="CP001737">
    <property type="protein sequence ID" value="ACV79073.1"/>
    <property type="molecule type" value="Genomic_DNA"/>
</dbReference>
<dbReference type="InterPro" id="IPR029063">
    <property type="entry name" value="SAM-dependent_MTases_sf"/>
</dbReference>
<dbReference type="EC" id="2.1.1.72" evidence="1"/>
<keyword evidence="9" id="KW-1185">Reference proteome</keyword>
<dbReference type="GO" id="GO:0009307">
    <property type="term" value="P:DNA restriction-modification system"/>
    <property type="evidence" value="ECO:0007669"/>
    <property type="project" value="UniProtKB-KW"/>
</dbReference>
<dbReference type="CDD" id="cd02440">
    <property type="entry name" value="AdoMet_MTases"/>
    <property type="match status" value="1"/>
</dbReference>
<dbReference type="InterPro" id="IPR003356">
    <property type="entry name" value="DNA_methylase_A-5"/>
</dbReference>
<feature type="domain" description="DNA methylase adenine-specific" evidence="7">
    <location>
        <begin position="127"/>
        <end position="238"/>
    </location>
</feature>
<evidence type="ECO:0000256" key="3">
    <source>
        <dbReference type="ARBA" id="ARBA00022679"/>
    </source>
</evidence>
<keyword evidence="5" id="KW-0680">Restriction system</keyword>
<dbReference type="REBASE" id="22013">
    <property type="entry name" value="M.Nmu44233ORF2727P"/>
</dbReference>
<dbReference type="PANTHER" id="PTHR42933">
    <property type="entry name" value="SLR6095 PROTEIN"/>
    <property type="match status" value="1"/>
</dbReference>
<dbReference type="AlphaFoldDB" id="C8X8L8"/>